<dbReference type="InterPro" id="IPR017972">
    <property type="entry name" value="Cyt_P450_CS"/>
</dbReference>
<keyword evidence="11" id="KW-0472">Membrane</keyword>
<dbReference type="EMBL" id="DYDO01000008">
    <property type="protein sequence ID" value="DBA19481.1"/>
    <property type="molecule type" value="Genomic_DNA"/>
</dbReference>
<feature type="binding site" description="axial binding residue" evidence="12">
    <location>
        <position position="406"/>
    </location>
    <ligand>
        <name>heme</name>
        <dbReference type="ChEBI" id="CHEBI:30413"/>
    </ligand>
    <ligandPart>
        <name>Fe</name>
        <dbReference type="ChEBI" id="CHEBI:18248"/>
    </ligandPart>
</feature>
<evidence type="ECO:0000256" key="3">
    <source>
        <dbReference type="ARBA" id="ARBA00010617"/>
    </source>
</evidence>
<evidence type="ECO:0000256" key="13">
    <source>
        <dbReference type="RuleBase" id="RU000461"/>
    </source>
</evidence>
<keyword evidence="4 12" id="KW-0349">Heme</keyword>
<dbReference type="SUPFAM" id="SSF48264">
    <property type="entry name" value="Cytochrome P450"/>
    <property type="match status" value="1"/>
</dbReference>
<evidence type="ECO:0000256" key="11">
    <source>
        <dbReference type="ARBA" id="ARBA00023136"/>
    </source>
</evidence>
<dbReference type="PRINTS" id="PR00385">
    <property type="entry name" value="P450"/>
</dbReference>
<accession>A0AAV2ZS64</accession>
<evidence type="ECO:0000256" key="8">
    <source>
        <dbReference type="ARBA" id="ARBA00023002"/>
    </source>
</evidence>
<dbReference type="PRINTS" id="PR00463">
    <property type="entry name" value="EP450I"/>
</dbReference>
<dbReference type="InterPro" id="IPR050182">
    <property type="entry name" value="Cytochrome_P450_fam2"/>
</dbReference>
<sequence>MPPGPKPLPLIGNLNLVDLKKPYESLMKLSEKYGEIFTIHFGSKKMVVISGYSAVKDALVNQADDFAERAPIPIFTLISKEKGIVFSNGELWKSTRRFTLSTLRDFGMGKKTVEARIQEELIPLIEKFKSHNGKPFDTNITMNSAVSNVICSIIFGKRFEYDDPLFKKLIQILAENAKLVGTPKVLMFNCFPRISTLLGVHKKVMQNIDKLSEFVLKHIKVQKQDFDTNAISGYIDAYLMKQEKESSKVENYFDDENLVYCVLDLFGAGTETTSTTLRWGILLMMKYPEIQKKVQEEIQKHIKQGQLPAVEDRKNMPYTEAVIHEIQRFANIVPLNLSHTTPRDVHFRGYCIPKGTEVIPFLTSVLHDKTQWETPHKFNPNHFLDASGKFVKQDAFMPFSAGRRACVGESLAKMELFLFFTGLLQTFTFCPPPGVSKEDLDLKADVGFLLFPLPHLVCAKLNNQS</sequence>
<dbReference type="CDD" id="cd11026">
    <property type="entry name" value="CYP2"/>
    <property type="match status" value="1"/>
</dbReference>
<proteinExistence type="inferred from homology"/>
<evidence type="ECO:0000256" key="7">
    <source>
        <dbReference type="ARBA" id="ARBA00022848"/>
    </source>
</evidence>
<evidence type="ECO:0000256" key="1">
    <source>
        <dbReference type="ARBA" id="ARBA00001971"/>
    </source>
</evidence>
<evidence type="ECO:0000256" key="2">
    <source>
        <dbReference type="ARBA" id="ARBA00004524"/>
    </source>
</evidence>
<dbReference type="Pfam" id="PF00067">
    <property type="entry name" value="p450"/>
    <property type="match status" value="1"/>
</dbReference>
<evidence type="ECO:0000313" key="14">
    <source>
        <dbReference type="EMBL" id="DBA19481.1"/>
    </source>
</evidence>
<dbReference type="Gene3D" id="1.10.630.10">
    <property type="entry name" value="Cytochrome P450"/>
    <property type="match status" value="1"/>
</dbReference>
<evidence type="ECO:0000256" key="4">
    <source>
        <dbReference type="ARBA" id="ARBA00022617"/>
    </source>
</evidence>
<keyword evidence="15" id="KW-1185">Reference proteome</keyword>
<dbReference type="AlphaFoldDB" id="A0AAV2ZS64"/>
<dbReference type="GO" id="GO:0005737">
    <property type="term" value="C:cytoplasm"/>
    <property type="evidence" value="ECO:0007669"/>
    <property type="project" value="TreeGrafter"/>
</dbReference>
<dbReference type="PRINTS" id="PR01686">
    <property type="entry name" value="EP450ICYP2D"/>
</dbReference>
<dbReference type="InterPro" id="IPR036396">
    <property type="entry name" value="Cyt_P450_sf"/>
</dbReference>
<dbReference type="Proteomes" id="UP001181693">
    <property type="component" value="Unassembled WGS sequence"/>
</dbReference>
<dbReference type="GO" id="GO:0005506">
    <property type="term" value="F:iron ion binding"/>
    <property type="evidence" value="ECO:0007669"/>
    <property type="project" value="InterPro"/>
</dbReference>
<keyword evidence="6" id="KW-0256">Endoplasmic reticulum</keyword>
<evidence type="ECO:0000313" key="15">
    <source>
        <dbReference type="Proteomes" id="UP001181693"/>
    </source>
</evidence>
<dbReference type="InterPro" id="IPR002401">
    <property type="entry name" value="Cyt_P450_E_grp-I"/>
</dbReference>
<dbReference type="InterPro" id="IPR001128">
    <property type="entry name" value="Cyt_P450"/>
</dbReference>
<evidence type="ECO:0000256" key="9">
    <source>
        <dbReference type="ARBA" id="ARBA00023004"/>
    </source>
</evidence>
<evidence type="ECO:0000256" key="5">
    <source>
        <dbReference type="ARBA" id="ARBA00022723"/>
    </source>
</evidence>
<dbReference type="PANTHER" id="PTHR24300">
    <property type="entry name" value="CYTOCHROME P450 508A4-RELATED"/>
    <property type="match status" value="1"/>
</dbReference>
<keyword evidence="5 12" id="KW-0479">Metal-binding</keyword>
<reference evidence="14" key="1">
    <citation type="thesis" date="2020" institute="ProQuest LLC" country="789 East Eisenhower Parkway, Ann Arbor, MI, USA">
        <title>Comparative Genomics and Chromosome Evolution.</title>
        <authorList>
            <person name="Mudd A.B."/>
        </authorList>
    </citation>
    <scope>NUCLEOTIDE SEQUENCE</scope>
    <source>
        <strain evidence="14">1538</strain>
        <tissue evidence="14">Blood</tissue>
    </source>
</reference>
<gene>
    <name evidence="14" type="ORF">GDO54_015314</name>
</gene>
<comment type="subcellular location">
    <subcellularLocation>
        <location evidence="2">Microsome membrane</location>
    </subcellularLocation>
</comment>
<comment type="cofactor">
    <cofactor evidence="1 12">
        <name>heme</name>
        <dbReference type="ChEBI" id="CHEBI:30413"/>
    </cofactor>
</comment>
<evidence type="ECO:0000256" key="6">
    <source>
        <dbReference type="ARBA" id="ARBA00022824"/>
    </source>
</evidence>
<protein>
    <submittedName>
        <fullName evidence="14">Uncharacterized protein</fullName>
    </submittedName>
</protein>
<dbReference type="InterPro" id="IPR008069">
    <property type="entry name" value="Cyt_P450_E_grp-I_CYP2D-like"/>
</dbReference>
<keyword evidence="7" id="KW-0492">Microsome</keyword>
<dbReference type="PROSITE" id="PS00086">
    <property type="entry name" value="CYTOCHROME_P450"/>
    <property type="match status" value="1"/>
</dbReference>
<keyword evidence="9 12" id="KW-0408">Iron</keyword>
<dbReference type="GO" id="GO:0016712">
    <property type="term" value="F:oxidoreductase activity, acting on paired donors, with incorporation or reduction of molecular oxygen, reduced flavin or flavoprotein as one donor, and incorporation of one atom of oxygen"/>
    <property type="evidence" value="ECO:0007669"/>
    <property type="project" value="InterPro"/>
</dbReference>
<dbReference type="PANTHER" id="PTHR24300:SF395">
    <property type="entry name" value="CYTOCHROME P450, FAMILY 2, SUBFAMILY AC, POLYPEPTIDE 7"/>
    <property type="match status" value="1"/>
</dbReference>
<name>A0AAV2ZS64_PYXAD</name>
<evidence type="ECO:0000256" key="10">
    <source>
        <dbReference type="ARBA" id="ARBA00023033"/>
    </source>
</evidence>
<comment type="caution">
    <text evidence="14">The sequence shown here is derived from an EMBL/GenBank/DDBJ whole genome shotgun (WGS) entry which is preliminary data.</text>
</comment>
<dbReference type="GO" id="GO:0006805">
    <property type="term" value="P:xenobiotic metabolic process"/>
    <property type="evidence" value="ECO:0007669"/>
    <property type="project" value="TreeGrafter"/>
</dbReference>
<dbReference type="GO" id="GO:0020037">
    <property type="term" value="F:heme binding"/>
    <property type="evidence" value="ECO:0007669"/>
    <property type="project" value="InterPro"/>
</dbReference>
<dbReference type="FunFam" id="1.10.630.10:FF:000010">
    <property type="entry name" value="cytochrome P450 2W1 isoform X2"/>
    <property type="match status" value="1"/>
</dbReference>
<keyword evidence="10 13" id="KW-0503">Monooxygenase</keyword>
<comment type="similarity">
    <text evidence="3 13">Belongs to the cytochrome P450 family.</text>
</comment>
<dbReference type="GO" id="GO:0046222">
    <property type="term" value="P:aflatoxin metabolic process"/>
    <property type="evidence" value="ECO:0007669"/>
    <property type="project" value="UniProtKB-ARBA"/>
</dbReference>
<dbReference type="GO" id="GO:0006082">
    <property type="term" value="P:organic acid metabolic process"/>
    <property type="evidence" value="ECO:0007669"/>
    <property type="project" value="TreeGrafter"/>
</dbReference>
<organism evidence="14 15">
    <name type="scientific">Pyxicephalus adspersus</name>
    <name type="common">African bullfrog</name>
    <dbReference type="NCBI Taxonomy" id="30357"/>
    <lineage>
        <taxon>Eukaryota</taxon>
        <taxon>Metazoa</taxon>
        <taxon>Chordata</taxon>
        <taxon>Craniata</taxon>
        <taxon>Vertebrata</taxon>
        <taxon>Euteleostomi</taxon>
        <taxon>Amphibia</taxon>
        <taxon>Batrachia</taxon>
        <taxon>Anura</taxon>
        <taxon>Neobatrachia</taxon>
        <taxon>Ranoidea</taxon>
        <taxon>Pyxicephalidae</taxon>
        <taxon>Pyxicephalinae</taxon>
        <taxon>Pyxicephalus</taxon>
    </lineage>
</organism>
<keyword evidence="8 13" id="KW-0560">Oxidoreductase</keyword>
<evidence type="ECO:0000256" key="12">
    <source>
        <dbReference type="PIRSR" id="PIRSR602401-1"/>
    </source>
</evidence>